<feature type="region of interest" description="Disordered" evidence="1">
    <location>
        <begin position="135"/>
        <end position="154"/>
    </location>
</feature>
<comment type="caution">
    <text evidence="2">The sequence shown here is derived from an EMBL/GenBank/DDBJ whole genome shotgun (WGS) entry which is preliminary data.</text>
</comment>
<reference evidence="2 3" key="1">
    <citation type="submission" date="2017-09" db="EMBL/GenBank/DDBJ databases">
        <title>Large-scale bioinformatics analysis of Bacillus genomes uncovers conserved roles of natural products in bacterial physiology.</title>
        <authorList>
            <consortium name="Agbiome Team Llc"/>
            <person name="Bleich R.M."/>
            <person name="Grubbs K.J."/>
            <person name="Santa Maria K.C."/>
            <person name="Allen S.E."/>
            <person name="Farag S."/>
            <person name="Shank E.A."/>
            <person name="Bowers A."/>
        </authorList>
    </citation>
    <scope>NUCLEOTIDE SEQUENCE [LARGE SCALE GENOMIC DNA]</scope>
    <source>
        <strain evidence="2 3">AFS085496</strain>
    </source>
</reference>
<protein>
    <submittedName>
        <fullName evidence="2">Uncharacterized protein</fullName>
    </submittedName>
</protein>
<dbReference type="Proteomes" id="UP000224003">
    <property type="component" value="Unassembled WGS sequence"/>
</dbReference>
<evidence type="ECO:0000313" key="3">
    <source>
        <dbReference type="Proteomes" id="UP000224003"/>
    </source>
</evidence>
<dbReference type="EMBL" id="NUVX01000103">
    <property type="protein sequence ID" value="PFJ25957.1"/>
    <property type="molecule type" value="Genomic_DNA"/>
</dbReference>
<dbReference type="AlphaFoldDB" id="A0A9X6WH88"/>
<evidence type="ECO:0000313" key="2">
    <source>
        <dbReference type="EMBL" id="PFJ25957.1"/>
    </source>
</evidence>
<proteinExistence type="predicted"/>
<dbReference type="RefSeq" id="WP_098517861.1">
    <property type="nucleotide sequence ID" value="NZ_NUVX01000103.1"/>
</dbReference>
<gene>
    <name evidence="2" type="ORF">COJ15_35125</name>
</gene>
<feature type="compositionally biased region" description="Polar residues" evidence="1">
    <location>
        <begin position="142"/>
        <end position="154"/>
    </location>
</feature>
<organism evidence="2 3">
    <name type="scientific">Bacillus thuringiensis</name>
    <dbReference type="NCBI Taxonomy" id="1428"/>
    <lineage>
        <taxon>Bacteria</taxon>
        <taxon>Bacillati</taxon>
        <taxon>Bacillota</taxon>
        <taxon>Bacilli</taxon>
        <taxon>Bacillales</taxon>
        <taxon>Bacillaceae</taxon>
        <taxon>Bacillus</taxon>
        <taxon>Bacillus cereus group</taxon>
    </lineage>
</organism>
<name>A0A9X6WH88_BACTU</name>
<sequence length="333" mass="38925">MKVYALQATEHDVLQAFLEERLESNIDFSFDENVDNHLIYVVNGRIAAFTSVSYENEIDNLFYYKIDIKHITEPEERISAPFIFPKSEDECLNVDNNELEQILNLIHNSTYSFTYYLNNAEDLFIREKNKIKRQKKKSIQNGSENPPIENTKQSNISEPHLNAQYILKELANILEIDVFIARNDQNKVFNEEFLGDGTLDVIPYENIPKESKNIISLIDVIWFKNSVPYAAFEIETTTSISSGLLRFSDLIYTLNIPIELYIVTTRNREKKLKKELNRPIFKNTSISQRCRVIYLDDLKALYKLVKPLNGYIKNNILDRIAYDFSYFEEGPEN</sequence>
<accession>A0A9X6WH88</accession>
<evidence type="ECO:0000256" key="1">
    <source>
        <dbReference type="SAM" id="MobiDB-lite"/>
    </source>
</evidence>